<dbReference type="EMBL" id="PEWN01000106">
    <property type="protein sequence ID" value="PIU51051.1"/>
    <property type="molecule type" value="Genomic_DNA"/>
</dbReference>
<gene>
    <name evidence="1" type="ORF">COS91_06625</name>
</gene>
<protein>
    <submittedName>
        <fullName evidence="1">Uncharacterized protein</fullName>
    </submittedName>
</protein>
<organism evidence="1 2">
    <name type="scientific">Candidatus Desantisbacteria bacterium CG07_land_8_20_14_0_80_39_15</name>
    <dbReference type="NCBI Taxonomy" id="1974549"/>
    <lineage>
        <taxon>Bacteria</taxon>
        <taxon>Candidatus Desantisiibacteriota</taxon>
    </lineage>
</organism>
<sequence>MKLKIKNRYTGNQIEQAGYAIEAIIDSEREYVLVNVKTGKSVYKVLDIGNDNYSVLEKLPKNFKGIAYRIQEAM</sequence>
<evidence type="ECO:0000313" key="2">
    <source>
        <dbReference type="Proteomes" id="UP000229227"/>
    </source>
</evidence>
<accession>A0A2M6ZF75</accession>
<reference evidence="2" key="1">
    <citation type="submission" date="2017-09" db="EMBL/GenBank/DDBJ databases">
        <title>Depth-based differentiation of microbial function through sediment-hosted aquifers and enrichment of novel symbionts in the deep terrestrial subsurface.</title>
        <authorList>
            <person name="Probst A.J."/>
            <person name="Ladd B."/>
            <person name="Jarett J.K."/>
            <person name="Geller-Mcgrath D.E."/>
            <person name="Sieber C.M.K."/>
            <person name="Emerson J.B."/>
            <person name="Anantharaman K."/>
            <person name="Thomas B.C."/>
            <person name="Malmstrom R."/>
            <person name="Stieglmeier M."/>
            <person name="Klingl A."/>
            <person name="Woyke T."/>
            <person name="Ryan C.M."/>
            <person name="Banfield J.F."/>
        </authorList>
    </citation>
    <scope>NUCLEOTIDE SEQUENCE [LARGE SCALE GENOMIC DNA]</scope>
</reference>
<proteinExistence type="predicted"/>
<evidence type="ECO:0000313" key="1">
    <source>
        <dbReference type="EMBL" id="PIU51051.1"/>
    </source>
</evidence>
<name>A0A2M6ZF75_9BACT</name>
<comment type="caution">
    <text evidence="1">The sequence shown here is derived from an EMBL/GenBank/DDBJ whole genome shotgun (WGS) entry which is preliminary data.</text>
</comment>
<dbReference type="AlphaFoldDB" id="A0A2M6ZF75"/>
<dbReference type="Proteomes" id="UP000229227">
    <property type="component" value="Unassembled WGS sequence"/>
</dbReference>